<evidence type="ECO:0000313" key="2">
    <source>
        <dbReference type="EMBL" id="EFP79492.2"/>
    </source>
</evidence>
<dbReference type="KEGG" id="pgr:PGTG_05813"/>
<reference key="1">
    <citation type="submission" date="2007-01" db="EMBL/GenBank/DDBJ databases">
        <title>The Genome Sequence of Puccinia graminis f. sp. tritici Strain CRL 75-36-700-3.</title>
        <authorList>
            <consortium name="The Broad Institute Genome Sequencing Platform"/>
            <person name="Birren B."/>
            <person name="Lander E."/>
            <person name="Galagan J."/>
            <person name="Nusbaum C."/>
            <person name="Devon K."/>
            <person name="Cuomo C."/>
            <person name="Jaffe D."/>
            <person name="Butler J."/>
            <person name="Alvarez P."/>
            <person name="Gnerre S."/>
            <person name="Grabherr M."/>
            <person name="Mauceli E."/>
            <person name="Brockman W."/>
            <person name="Young S."/>
            <person name="LaButti K."/>
            <person name="Sykes S."/>
            <person name="DeCaprio D."/>
            <person name="Crawford M."/>
            <person name="Koehrsen M."/>
            <person name="Engels R."/>
            <person name="Montgomery P."/>
            <person name="Pearson M."/>
            <person name="Howarth C."/>
            <person name="Larson L."/>
            <person name="White J."/>
            <person name="Zeng Q."/>
            <person name="Kodira C."/>
            <person name="Yandava C."/>
            <person name="Alvarado L."/>
            <person name="O'Leary S."/>
            <person name="Szabo L."/>
            <person name="Dean R."/>
            <person name="Schein J."/>
        </authorList>
    </citation>
    <scope>NUCLEOTIDE SEQUENCE</scope>
    <source>
        <strain>CRL 75-36-700-3</strain>
    </source>
</reference>
<feature type="compositionally biased region" description="Low complexity" evidence="1">
    <location>
        <begin position="14"/>
        <end position="34"/>
    </location>
</feature>
<proteinExistence type="predicted"/>
<accession>E3K5S1</accession>
<feature type="region of interest" description="Disordered" evidence="1">
    <location>
        <begin position="1"/>
        <end position="72"/>
    </location>
</feature>
<dbReference type="RefSeq" id="XP_003323911.2">
    <property type="nucleotide sequence ID" value="XM_003323863.2"/>
</dbReference>
<gene>
    <name evidence="2" type="ORF">PGTG_05813</name>
</gene>
<dbReference type="OrthoDB" id="10371002at2759"/>
<name>E3K5S1_PUCGT</name>
<organism evidence="2 3">
    <name type="scientific">Puccinia graminis f. sp. tritici (strain CRL 75-36-700-3 / race SCCL)</name>
    <name type="common">Black stem rust fungus</name>
    <dbReference type="NCBI Taxonomy" id="418459"/>
    <lineage>
        <taxon>Eukaryota</taxon>
        <taxon>Fungi</taxon>
        <taxon>Dikarya</taxon>
        <taxon>Basidiomycota</taxon>
        <taxon>Pucciniomycotina</taxon>
        <taxon>Pucciniomycetes</taxon>
        <taxon>Pucciniales</taxon>
        <taxon>Pucciniaceae</taxon>
        <taxon>Puccinia</taxon>
    </lineage>
</organism>
<protein>
    <submittedName>
        <fullName evidence="2">Uncharacterized protein</fullName>
    </submittedName>
</protein>
<evidence type="ECO:0000256" key="1">
    <source>
        <dbReference type="SAM" id="MobiDB-lite"/>
    </source>
</evidence>
<evidence type="ECO:0000313" key="3">
    <source>
        <dbReference type="Proteomes" id="UP000008783"/>
    </source>
</evidence>
<feature type="compositionally biased region" description="Basic and acidic residues" evidence="1">
    <location>
        <begin position="61"/>
        <end position="72"/>
    </location>
</feature>
<keyword evidence="3" id="KW-1185">Reference proteome</keyword>
<dbReference type="AlphaFoldDB" id="E3K5S1"/>
<reference evidence="3" key="2">
    <citation type="journal article" date="2011" name="Proc. Natl. Acad. Sci. U.S.A.">
        <title>Obligate biotrophy features unraveled by the genomic analysis of rust fungi.</title>
        <authorList>
            <person name="Duplessis S."/>
            <person name="Cuomo C.A."/>
            <person name="Lin Y.-C."/>
            <person name="Aerts A."/>
            <person name="Tisserant E."/>
            <person name="Veneault-Fourrey C."/>
            <person name="Joly D.L."/>
            <person name="Hacquard S."/>
            <person name="Amselem J."/>
            <person name="Cantarel B.L."/>
            <person name="Chiu R."/>
            <person name="Coutinho P.M."/>
            <person name="Feau N."/>
            <person name="Field M."/>
            <person name="Frey P."/>
            <person name="Gelhaye E."/>
            <person name="Goldberg J."/>
            <person name="Grabherr M.G."/>
            <person name="Kodira C.D."/>
            <person name="Kohler A."/>
            <person name="Kuees U."/>
            <person name="Lindquist E.A."/>
            <person name="Lucas S.M."/>
            <person name="Mago R."/>
            <person name="Mauceli E."/>
            <person name="Morin E."/>
            <person name="Murat C."/>
            <person name="Pangilinan J.L."/>
            <person name="Park R."/>
            <person name="Pearson M."/>
            <person name="Quesneville H."/>
            <person name="Rouhier N."/>
            <person name="Sakthikumar S."/>
            <person name="Salamov A.A."/>
            <person name="Schmutz J."/>
            <person name="Selles B."/>
            <person name="Shapiro H."/>
            <person name="Tanguay P."/>
            <person name="Tuskan G.A."/>
            <person name="Henrissat B."/>
            <person name="Van de Peer Y."/>
            <person name="Rouze P."/>
            <person name="Ellis J.G."/>
            <person name="Dodds P.N."/>
            <person name="Schein J.E."/>
            <person name="Zhong S."/>
            <person name="Hamelin R.C."/>
            <person name="Grigoriev I.V."/>
            <person name="Szabo L.J."/>
            <person name="Martin F."/>
        </authorList>
    </citation>
    <scope>NUCLEOTIDE SEQUENCE [LARGE SCALE GENOMIC DNA]</scope>
    <source>
        <strain evidence="3">CRL 75-36-700-3 / race SCCL</strain>
    </source>
</reference>
<dbReference type="VEuPathDB" id="FungiDB:PGTG_05813"/>
<dbReference type="HOGENOM" id="CLU_1876454_0_0_1"/>
<dbReference type="Proteomes" id="UP000008783">
    <property type="component" value="Unassembled WGS sequence"/>
</dbReference>
<dbReference type="GeneID" id="10531320"/>
<sequence>MPRGRKQPHSGNPATIASSTSKAATTTSSRYSRNSDSESDSESDVKISQDQPSVGITPRACSHDEQENAKRKACDLNHDVNDDMNSVNDKNVSLNSKSSVRHSNYQIVNTYTTKLANCISSSILAKRTARDQRRLY</sequence>
<dbReference type="InParanoid" id="E3K5S1"/>
<dbReference type="EMBL" id="DS178273">
    <property type="protein sequence ID" value="EFP79492.2"/>
    <property type="molecule type" value="Genomic_DNA"/>
</dbReference>